<dbReference type="AlphaFoldDB" id="A0A1X2HGU3"/>
<evidence type="ECO:0000313" key="3">
    <source>
        <dbReference type="Proteomes" id="UP000242180"/>
    </source>
</evidence>
<sequence length="151" mass="16810">MELNICLYCEKRLQDESAPFCSMDCQMRESSKATTTGDHQRLYYQCAYCPPSANARAKPPASPMSSLSRYELSYHQRRRSILQPDSTISTVSSSSSLQSMDSPSLFHASSTDSTASSLYSDDDRSFYSCQEKSSLYPGTPQPVHIHSPLLA</sequence>
<evidence type="ECO:0000313" key="2">
    <source>
        <dbReference type="EMBL" id="ORY98164.1"/>
    </source>
</evidence>
<dbReference type="Proteomes" id="UP000242180">
    <property type="component" value="Unassembled WGS sequence"/>
</dbReference>
<accession>A0A1X2HGU3</accession>
<gene>
    <name evidence="2" type="ORF">BCR43DRAFT_490973</name>
</gene>
<organism evidence="2 3">
    <name type="scientific">Syncephalastrum racemosum</name>
    <name type="common">Filamentous fungus</name>
    <dbReference type="NCBI Taxonomy" id="13706"/>
    <lineage>
        <taxon>Eukaryota</taxon>
        <taxon>Fungi</taxon>
        <taxon>Fungi incertae sedis</taxon>
        <taxon>Mucoromycota</taxon>
        <taxon>Mucoromycotina</taxon>
        <taxon>Mucoromycetes</taxon>
        <taxon>Mucorales</taxon>
        <taxon>Syncephalastraceae</taxon>
        <taxon>Syncephalastrum</taxon>
    </lineage>
</organism>
<evidence type="ECO:0000256" key="1">
    <source>
        <dbReference type="SAM" id="MobiDB-lite"/>
    </source>
</evidence>
<dbReference type="EMBL" id="MCGN01000004">
    <property type="protein sequence ID" value="ORY98164.1"/>
    <property type="molecule type" value="Genomic_DNA"/>
</dbReference>
<proteinExistence type="predicted"/>
<keyword evidence="3" id="KW-1185">Reference proteome</keyword>
<dbReference type="OrthoDB" id="2272123at2759"/>
<feature type="region of interest" description="Disordered" evidence="1">
    <location>
        <begin position="83"/>
        <end position="118"/>
    </location>
</feature>
<reference evidence="2 3" key="1">
    <citation type="submission" date="2016-07" db="EMBL/GenBank/DDBJ databases">
        <title>Pervasive Adenine N6-methylation of Active Genes in Fungi.</title>
        <authorList>
            <consortium name="DOE Joint Genome Institute"/>
            <person name="Mondo S.J."/>
            <person name="Dannebaum R.O."/>
            <person name="Kuo R.C."/>
            <person name="Labutti K."/>
            <person name="Haridas S."/>
            <person name="Kuo A."/>
            <person name="Salamov A."/>
            <person name="Ahrendt S.R."/>
            <person name="Lipzen A."/>
            <person name="Sullivan W."/>
            <person name="Andreopoulos W.B."/>
            <person name="Clum A."/>
            <person name="Lindquist E."/>
            <person name="Daum C."/>
            <person name="Ramamoorthy G.K."/>
            <person name="Gryganskyi A."/>
            <person name="Culley D."/>
            <person name="Magnuson J.K."/>
            <person name="James T.Y."/>
            <person name="O'Malley M.A."/>
            <person name="Stajich J.E."/>
            <person name="Spatafora J.W."/>
            <person name="Visel A."/>
            <person name="Grigoriev I.V."/>
        </authorList>
    </citation>
    <scope>NUCLEOTIDE SEQUENCE [LARGE SCALE GENOMIC DNA]</scope>
    <source>
        <strain evidence="2 3">NRRL 2496</strain>
    </source>
</reference>
<dbReference type="InParanoid" id="A0A1X2HGU3"/>
<protein>
    <submittedName>
        <fullName evidence="2">Uncharacterized protein</fullName>
    </submittedName>
</protein>
<name>A0A1X2HGU3_SYNRA</name>
<feature type="region of interest" description="Disordered" evidence="1">
    <location>
        <begin position="131"/>
        <end position="151"/>
    </location>
</feature>
<comment type="caution">
    <text evidence="2">The sequence shown here is derived from an EMBL/GenBank/DDBJ whole genome shotgun (WGS) entry which is preliminary data.</text>
</comment>